<accession>A0A8J8NEF9</accession>
<sequence length="167" mass="18723">MPPALIMPSFHLWFKKPSKFPFQCPSYPISLIVSAFHNVLTVWECMDIDPHRLVQYAHSHLLRSLVLLALRPLDRAPEALARPMGVLAVSPRAHCEAGHGAFQSLHLVLSEYRVELVEALQHGQLAGPHSILGACCLPEAQHSHESTHSELYKQLLQVPLHQIQIIC</sequence>
<evidence type="ECO:0000313" key="2">
    <source>
        <dbReference type="Proteomes" id="UP000785679"/>
    </source>
</evidence>
<dbReference type="AlphaFoldDB" id="A0A8J8NEF9"/>
<reference evidence="1" key="1">
    <citation type="submission" date="2019-06" db="EMBL/GenBank/DDBJ databases">
        <authorList>
            <person name="Zheng W."/>
        </authorList>
    </citation>
    <scope>NUCLEOTIDE SEQUENCE</scope>
    <source>
        <strain evidence="1">QDHG01</strain>
    </source>
</reference>
<gene>
    <name evidence="1" type="ORF">FGO68_gene258</name>
</gene>
<organism evidence="1 2">
    <name type="scientific">Halteria grandinella</name>
    <dbReference type="NCBI Taxonomy" id="5974"/>
    <lineage>
        <taxon>Eukaryota</taxon>
        <taxon>Sar</taxon>
        <taxon>Alveolata</taxon>
        <taxon>Ciliophora</taxon>
        <taxon>Intramacronucleata</taxon>
        <taxon>Spirotrichea</taxon>
        <taxon>Stichotrichia</taxon>
        <taxon>Sporadotrichida</taxon>
        <taxon>Halteriidae</taxon>
        <taxon>Halteria</taxon>
    </lineage>
</organism>
<comment type="caution">
    <text evidence="1">The sequence shown here is derived from an EMBL/GenBank/DDBJ whole genome shotgun (WGS) entry which is preliminary data.</text>
</comment>
<protein>
    <submittedName>
        <fullName evidence="1">Uncharacterized protein</fullName>
    </submittedName>
</protein>
<dbReference type="EMBL" id="RRYP01019668">
    <property type="protein sequence ID" value="TNV73166.1"/>
    <property type="molecule type" value="Genomic_DNA"/>
</dbReference>
<proteinExistence type="predicted"/>
<name>A0A8J8NEF9_HALGN</name>
<dbReference type="Proteomes" id="UP000785679">
    <property type="component" value="Unassembled WGS sequence"/>
</dbReference>
<keyword evidence="2" id="KW-1185">Reference proteome</keyword>
<evidence type="ECO:0000313" key="1">
    <source>
        <dbReference type="EMBL" id="TNV73166.1"/>
    </source>
</evidence>